<dbReference type="PROSITE" id="PS51404">
    <property type="entry name" value="DYP_PEROXIDASE"/>
    <property type="match status" value="1"/>
</dbReference>
<dbReference type="SUPFAM" id="SSF54909">
    <property type="entry name" value="Dimeric alpha+beta barrel"/>
    <property type="match status" value="1"/>
</dbReference>
<evidence type="ECO:0000256" key="3">
    <source>
        <dbReference type="ARBA" id="ARBA00022617"/>
    </source>
</evidence>
<dbReference type="Proteomes" id="UP000467006">
    <property type="component" value="Chromosome"/>
</dbReference>
<dbReference type="InterPro" id="IPR011008">
    <property type="entry name" value="Dimeric_a/b-barrel"/>
</dbReference>
<dbReference type="PROSITE" id="PS51257">
    <property type="entry name" value="PROKAR_LIPOPROTEIN"/>
    <property type="match status" value="1"/>
</dbReference>
<evidence type="ECO:0000256" key="1">
    <source>
        <dbReference type="ARBA" id="ARBA00001970"/>
    </source>
</evidence>
<dbReference type="PANTHER" id="PTHR30521">
    <property type="entry name" value="DEFERROCHELATASE/PEROXIDASE"/>
    <property type="match status" value="1"/>
</dbReference>
<keyword evidence="6" id="KW-0560">Oxidoreductase</keyword>
<evidence type="ECO:0000313" key="10">
    <source>
        <dbReference type="Proteomes" id="UP000467006"/>
    </source>
</evidence>
<evidence type="ECO:0000256" key="4">
    <source>
        <dbReference type="ARBA" id="ARBA00022723"/>
    </source>
</evidence>
<dbReference type="OrthoDB" id="9781066at2"/>
<dbReference type="PANTHER" id="PTHR30521:SF4">
    <property type="entry name" value="DEFERROCHELATASE"/>
    <property type="match status" value="1"/>
</dbReference>
<dbReference type="GO" id="GO:0004601">
    <property type="term" value="F:peroxidase activity"/>
    <property type="evidence" value="ECO:0007669"/>
    <property type="project" value="UniProtKB-KW"/>
</dbReference>
<protein>
    <submittedName>
        <fullName evidence="9">Iron-dependent peroxidase</fullName>
    </submittedName>
</protein>
<gene>
    <name evidence="9" type="ORF">MDUV_37080</name>
</gene>
<evidence type="ECO:0000256" key="7">
    <source>
        <dbReference type="ARBA" id="ARBA00023004"/>
    </source>
</evidence>
<name>A0A7I7K5J8_9MYCO</name>
<dbReference type="InterPro" id="IPR048328">
    <property type="entry name" value="Dyp_perox_C"/>
</dbReference>
<keyword evidence="2 9" id="KW-0575">Peroxidase</keyword>
<keyword evidence="3" id="KW-0349">Heme</keyword>
<evidence type="ECO:0000256" key="5">
    <source>
        <dbReference type="ARBA" id="ARBA00022729"/>
    </source>
</evidence>
<accession>A0A7I7K5J8</accession>
<dbReference type="Pfam" id="PF04261">
    <property type="entry name" value="Dyp_perox_N"/>
    <property type="match status" value="1"/>
</dbReference>
<evidence type="ECO:0000256" key="8">
    <source>
        <dbReference type="ARBA" id="ARBA00025737"/>
    </source>
</evidence>
<organism evidence="9 10">
    <name type="scientific">Mycolicibacterium duvalii</name>
    <dbReference type="NCBI Taxonomy" id="39688"/>
    <lineage>
        <taxon>Bacteria</taxon>
        <taxon>Bacillati</taxon>
        <taxon>Actinomycetota</taxon>
        <taxon>Actinomycetes</taxon>
        <taxon>Mycobacteriales</taxon>
        <taxon>Mycobacteriaceae</taxon>
        <taxon>Mycolicibacterium</taxon>
    </lineage>
</organism>
<proteinExistence type="inferred from homology"/>
<dbReference type="PROSITE" id="PS51318">
    <property type="entry name" value="TAT"/>
    <property type="match status" value="1"/>
</dbReference>
<dbReference type="KEGG" id="mdu:MDUV_37080"/>
<comment type="similarity">
    <text evidence="8">Belongs to the DyP-type peroxidase family.</text>
</comment>
<dbReference type="RefSeq" id="WP_098001085.1">
    <property type="nucleotide sequence ID" value="NZ_AP022563.1"/>
</dbReference>
<dbReference type="InterPro" id="IPR048327">
    <property type="entry name" value="Dyp_perox_N"/>
</dbReference>
<keyword evidence="7" id="KW-0408">Iron</keyword>
<evidence type="ECO:0000313" key="9">
    <source>
        <dbReference type="EMBL" id="BBX18848.1"/>
    </source>
</evidence>
<dbReference type="AlphaFoldDB" id="A0A7I7K5J8"/>
<evidence type="ECO:0000256" key="2">
    <source>
        <dbReference type="ARBA" id="ARBA00022559"/>
    </source>
</evidence>
<keyword evidence="4" id="KW-0479">Metal-binding</keyword>
<reference evidence="9 10" key="1">
    <citation type="journal article" date="2019" name="Emerg. Microbes Infect.">
        <title>Comprehensive subspecies identification of 175 nontuberculous mycobacteria species based on 7547 genomic profiles.</title>
        <authorList>
            <person name="Matsumoto Y."/>
            <person name="Kinjo T."/>
            <person name="Motooka D."/>
            <person name="Nabeya D."/>
            <person name="Jung N."/>
            <person name="Uechi K."/>
            <person name="Horii T."/>
            <person name="Iida T."/>
            <person name="Fujita J."/>
            <person name="Nakamura S."/>
        </authorList>
    </citation>
    <scope>NUCLEOTIDE SEQUENCE [LARGE SCALE GENOMIC DNA]</scope>
    <source>
        <strain evidence="9 10">JCM 6396</strain>
    </source>
</reference>
<dbReference type="NCBIfam" id="TIGR01413">
    <property type="entry name" value="Dyp_perox_fam"/>
    <property type="match status" value="1"/>
</dbReference>
<dbReference type="InterPro" id="IPR006311">
    <property type="entry name" value="TAT_signal"/>
</dbReference>
<evidence type="ECO:0000256" key="6">
    <source>
        <dbReference type="ARBA" id="ARBA00023002"/>
    </source>
</evidence>
<keyword evidence="10" id="KW-1185">Reference proteome</keyword>
<dbReference type="InterPro" id="IPR006314">
    <property type="entry name" value="Dyp_peroxidase"/>
</dbReference>
<dbReference type="GO" id="GO:0046872">
    <property type="term" value="F:metal ion binding"/>
    <property type="evidence" value="ECO:0007669"/>
    <property type="project" value="UniProtKB-KW"/>
</dbReference>
<dbReference type="GO" id="GO:0005829">
    <property type="term" value="C:cytosol"/>
    <property type="evidence" value="ECO:0007669"/>
    <property type="project" value="TreeGrafter"/>
</dbReference>
<dbReference type="Pfam" id="PF20628">
    <property type="entry name" value="Dyp_perox_C"/>
    <property type="match status" value="1"/>
</dbReference>
<sequence length="402" mass="43028">MAERPRRAAVNRRHFVAGSAAALTGVSLAGCATASPSRRVEDVGASVEPFYGRHQGGVATVPQAHAQFVGLDLVPPPGRNARDALGAVLRLWTSDAERLTQGRPALADTEPELAAQPARLTVTVGLGASAFDRAGLNHTRPATLSELPPFGTDELDPRWCGGDLLLQLCADDPVALAHAGRVMLKSVRSMTRQRWRQRGFRNAHGVGRPGGSMRNLMGQVDGTANLREDAEFERLVWDDGADQRWFAGGTVLVLRRIRAEMDTWDELSRDAKELVVGRRLDTGAPLTGQKETDAPDFGAQVGGIPVIAPNSHIALAHPRSDGERFLRRPYNYDDPPAAGATTDSGLLFATYQRNPATQFVPVQERLAAADGLNPWITTIGSASFAILPGVQPGQTLGEALLA</sequence>
<dbReference type="EMBL" id="AP022563">
    <property type="protein sequence ID" value="BBX18848.1"/>
    <property type="molecule type" value="Genomic_DNA"/>
</dbReference>
<dbReference type="GO" id="GO:0020037">
    <property type="term" value="F:heme binding"/>
    <property type="evidence" value="ECO:0007669"/>
    <property type="project" value="InterPro"/>
</dbReference>
<keyword evidence="5" id="KW-0732">Signal</keyword>
<comment type="cofactor">
    <cofactor evidence="1">
        <name>heme b</name>
        <dbReference type="ChEBI" id="CHEBI:60344"/>
    </cofactor>
</comment>